<dbReference type="GO" id="GO:0001819">
    <property type="term" value="P:positive regulation of cytokine production"/>
    <property type="evidence" value="ECO:0000315"/>
    <property type="project" value="RGD"/>
</dbReference>
<dbReference type="Proteomes" id="UP000002494">
    <property type="component" value="Chromosome 1"/>
</dbReference>
<dbReference type="GO" id="GO:0045944">
    <property type="term" value="P:positive regulation of transcription by RNA polymerase II"/>
    <property type="evidence" value="ECO:0000266"/>
    <property type="project" value="RGD"/>
</dbReference>
<keyword evidence="17" id="KW-0539">Nucleus</keyword>
<keyword evidence="16" id="KW-0804">Transcription</keyword>
<keyword evidence="14" id="KW-0496">Mitochondrion</keyword>
<dbReference type="RefSeq" id="XP_006229083.1">
    <property type="nucleotide sequence ID" value="XM_006229021.2"/>
</dbReference>
<dbReference type="GO" id="GO:0005739">
    <property type="term" value="C:mitochondrion"/>
    <property type="evidence" value="ECO:0000266"/>
    <property type="project" value="RGD"/>
</dbReference>
<evidence type="ECO:0000256" key="9">
    <source>
        <dbReference type="ARBA" id="ARBA00022859"/>
    </source>
</evidence>
<dbReference type="Reactome" id="R-RNO-918233">
    <property type="pathway name" value="TRAF3-dependent IRF activation pathway"/>
</dbReference>
<keyword evidence="7" id="KW-0399">Innate immunity</keyword>
<reference evidence="21" key="2">
    <citation type="submission" date="2025-08" db="UniProtKB">
        <authorList>
            <consortium name="Ensembl"/>
        </authorList>
    </citation>
    <scope>IDENTIFICATION</scope>
    <source>
        <strain evidence="21">Brown Norway</strain>
    </source>
</reference>
<dbReference type="Ensembl" id="ENSRNOT00000027786.8">
    <property type="protein sequence ID" value="ENSRNOP00000027786.5"/>
    <property type="gene ID" value="ENSRNOG00000043388.5"/>
</dbReference>
<dbReference type="GO" id="GO:0002753">
    <property type="term" value="P:cytoplasmic pattern recognition receptor signaling pathway"/>
    <property type="evidence" value="ECO:0000266"/>
    <property type="project" value="RGD"/>
</dbReference>
<dbReference type="Reactome" id="R-RNO-1169408">
    <property type="pathway name" value="ISG15 antiviral mechanism"/>
</dbReference>
<evidence type="ECO:0000313" key="21">
    <source>
        <dbReference type="Ensembl" id="ENSRNOP00000027786.5"/>
    </source>
</evidence>
<evidence type="ECO:0007829" key="24">
    <source>
        <dbReference type="PeptideAtlas" id="F7EXX5"/>
    </source>
</evidence>
<dbReference type="GO" id="GO:1990841">
    <property type="term" value="F:promoter-specific chromatin binding"/>
    <property type="evidence" value="ECO:0000266"/>
    <property type="project" value="RGD"/>
</dbReference>
<evidence type="ECO:0000256" key="16">
    <source>
        <dbReference type="ARBA" id="ARBA00023163"/>
    </source>
</evidence>
<dbReference type="InterPro" id="IPR017855">
    <property type="entry name" value="SMAD-like_dom_sf"/>
</dbReference>
<sequence>MLHTKTLSQNIHKNNVEKTKQKKRQQLGEDSGNELRNCTVCAGWIMGTPKPLILPWLVSQLDLGQLKGVAWLDESRTKFRIPWKHGLRQDAQMADFGIFQAWAEASGAYTPGKDKPDLSTWKRNFRSALNRKEVLRLAEDRSKDPFDPHKVYEFVTPGGARDFVHLDTSPDTNGKSSLSDHQEDLLELLDHMALGPLPDEGSSDLPIASDPSQPPLSPIVNNFPNPAPQENPLRQLLAEEQWEFEVTAFYRGRQVFQQTLFCPGGLRLVGSTSDNGTLPWQPVTLPDPEEFLTDRLVREYVRQVLKGLGKGLVLWRAGQCLWAQRLGHSHSFWALGEELLPDSGRGPDGEVPKDKNGVVFDLRPFVADLIAFMEGSRHSPRYTLWFCVGESWPQDQPWVKRLVMVKVVPTCLKELLEMAREGGASSLKTVDLHISNSQPISLTSDQYKACLQDLVEDMDFQATGET</sequence>
<dbReference type="GO" id="GO:0050727">
    <property type="term" value="P:regulation of inflammatory response"/>
    <property type="evidence" value="ECO:0000266"/>
    <property type="project" value="RGD"/>
</dbReference>
<dbReference type="InterPro" id="IPR008984">
    <property type="entry name" value="SMAD_FHA_dom_sf"/>
</dbReference>
<keyword evidence="8" id="KW-0832">Ubl conjugation</keyword>
<dbReference type="AlphaFoldDB" id="F7EXX5"/>
<evidence type="ECO:0000256" key="7">
    <source>
        <dbReference type="ARBA" id="ARBA00022588"/>
    </source>
</evidence>
<dbReference type="GO" id="GO:0005737">
    <property type="term" value="C:cytoplasm"/>
    <property type="evidence" value="ECO:0000266"/>
    <property type="project" value="RGD"/>
</dbReference>
<dbReference type="GO" id="GO:0032727">
    <property type="term" value="P:positive regulation of interferon-alpha production"/>
    <property type="evidence" value="ECO:0000266"/>
    <property type="project" value="RGD"/>
</dbReference>
<dbReference type="GO" id="GO:0043565">
    <property type="term" value="F:sequence-specific DNA binding"/>
    <property type="evidence" value="ECO:0000266"/>
    <property type="project" value="RGD"/>
</dbReference>
<keyword evidence="5" id="KW-1017">Isopeptide bond</keyword>
<dbReference type="GeneID" id="292892"/>
<dbReference type="GO" id="GO:0043123">
    <property type="term" value="P:positive regulation of canonical NF-kappaB signal transduction"/>
    <property type="evidence" value="ECO:0000315"/>
    <property type="project" value="RGD"/>
</dbReference>
<feature type="region of interest" description="Disordered" evidence="19">
    <location>
        <begin position="1"/>
        <end position="30"/>
    </location>
</feature>
<dbReference type="Reactome" id="R-RNO-168928">
    <property type="pathway name" value="DDX58/IFIH1-mediated induction of interferon-alpha/beta"/>
</dbReference>
<evidence type="ECO:0000256" key="19">
    <source>
        <dbReference type="SAM" id="MobiDB-lite"/>
    </source>
</evidence>
<comment type="subcellular location">
    <subcellularLocation>
        <location evidence="3">Cytoplasm</location>
    </subcellularLocation>
    <subcellularLocation>
        <location evidence="2">Mitochondrion</location>
    </subcellularLocation>
    <subcellularLocation>
        <location evidence="1">Nucleus</location>
    </subcellularLocation>
</comment>
<dbReference type="CDD" id="cd00103">
    <property type="entry name" value="IRF"/>
    <property type="match status" value="1"/>
</dbReference>
<keyword evidence="9" id="KW-0391">Immunity</keyword>
<dbReference type="Pfam" id="PF00605">
    <property type="entry name" value="IRF"/>
    <property type="match status" value="1"/>
</dbReference>
<dbReference type="GO" id="GO:0010468">
    <property type="term" value="P:regulation of gene expression"/>
    <property type="evidence" value="ECO:0000266"/>
    <property type="project" value="RGD"/>
</dbReference>
<keyword evidence="10" id="KW-0007">Acetylation</keyword>
<evidence type="ECO:0000313" key="23">
    <source>
        <dbReference type="RGD" id="1549774"/>
    </source>
</evidence>
<dbReference type="OMA" id="DRGVMGY"/>
<dbReference type="GO" id="GO:0001228">
    <property type="term" value="F:DNA-binding transcription activator activity, RNA polymerase II-specific"/>
    <property type="evidence" value="ECO:0000266"/>
    <property type="project" value="RGD"/>
</dbReference>
<evidence type="ECO:0000256" key="1">
    <source>
        <dbReference type="ARBA" id="ARBA00004123"/>
    </source>
</evidence>
<dbReference type="OrthoDB" id="8691508at2759"/>
<dbReference type="GlyGen" id="F7EXX5">
    <property type="glycosylation" value="1 site"/>
</dbReference>
<dbReference type="GO" id="GO:0019904">
    <property type="term" value="F:protein domain specific binding"/>
    <property type="evidence" value="ECO:0000266"/>
    <property type="project" value="RGD"/>
</dbReference>
<keyword evidence="13" id="KW-0238">DNA-binding</keyword>
<evidence type="ECO:0000259" key="20">
    <source>
        <dbReference type="PROSITE" id="PS51507"/>
    </source>
</evidence>
<dbReference type="GO" id="GO:0031663">
    <property type="term" value="P:lipopolysaccharide-mediated signaling pathway"/>
    <property type="evidence" value="ECO:0000266"/>
    <property type="project" value="RGD"/>
</dbReference>
<dbReference type="GO" id="GO:0009299">
    <property type="term" value="P:mRNA transcription"/>
    <property type="evidence" value="ECO:0000266"/>
    <property type="project" value="RGD"/>
</dbReference>
<dbReference type="GO" id="GO:0071360">
    <property type="term" value="P:cellular response to exogenous dsRNA"/>
    <property type="evidence" value="ECO:0000270"/>
    <property type="project" value="RGD"/>
</dbReference>
<dbReference type="SMART" id="SM01243">
    <property type="entry name" value="IRF-3"/>
    <property type="match status" value="1"/>
</dbReference>
<dbReference type="GO" id="GO:0000981">
    <property type="term" value="F:DNA-binding transcription factor activity, RNA polymerase II-specific"/>
    <property type="evidence" value="ECO:0000266"/>
    <property type="project" value="RGD"/>
</dbReference>
<evidence type="ECO:0000256" key="15">
    <source>
        <dbReference type="ARBA" id="ARBA00023159"/>
    </source>
</evidence>
<protein>
    <recommendedName>
        <fullName evidence="18">Interferon regulatory factor 3</fullName>
    </recommendedName>
</protein>
<dbReference type="PROSITE" id="PS00601">
    <property type="entry name" value="IRF_1"/>
    <property type="match status" value="1"/>
</dbReference>
<dbReference type="Reactome" id="R-RNO-936964">
    <property type="pathway name" value="Activation of IRF3, IRF7 mediated by TBK1, IKKEpsilon (IKBKE)"/>
</dbReference>
<evidence type="ECO:0000256" key="3">
    <source>
        <dbReference type="ARBA" id="ARBA00004496"/>
    </source>
</evidence>
<dbReference type="GO" id="GO:0006357">
    <property type="term" value="P:regulation of transcription by RNA polymerase II"/>
    <property type="evidence" value="ECO:0000318"/>
    <property type="project" value="GO_Central"/>
</dbReference>
<dbReference type="GeneTree" id="ENSGT00940000160569"/>
<dbReference type="PROSITE" id="PS51507">
    <property type="entry name" value="IRF_2"/>
    <property type="match status" value="1"/>
</dbReference>
<keyword evidence="22" id="KW-1185">Reference proteome</keyword>
<dbReference type="Reactome" id="R-RNO-1606341">
    <property type="pathway name" value="IRF3 mediated activation of type 1 IFN"/>
</dbReference>
<dbReference type="PRINTS" id="PR00267">
    <property type="entry name" value="INTFRNREGFCT"/>
</dbReference>
<dbReference type="RGD" id="1549774">
    <property type="gene designation" value="Irf3"/>
</dbReference>
<dbReference type="InterPro" id="IPR036390">
    <property type="entry name" value="WH_DNA-bd_sf"/>
</dbReference>
<dbReference type="SUPFAM" id="SSF46785">
    <property type="entry name" value="Winged helix' DNA-binding domain"/>
    <property type="match status" value="1"/>
</dbReference>
<dbReference type="GO" id="GO:0140374">
    <property type="term" value="P:antiviral innate immune response"/>
    <property type="evidence" value="ECO:0000266"/>
    <property type="project" value="RGD"/>
</dbReference>
<reference evidence="21" key="1">
    <citation type="submission" date="2024-01" db="EMBL/GenBank/DDBJ databases">
        <title>GRCr8: a new rat reference genome assembly contstructed from accurate long reads and long range scaffolding.</title>
        <authorList>
            <person name="Doris P.A."/>
            <person name="Kalbfleisch T."/>
            <person name="Li K."/>
            <person name="Howe K."/>
            <person name="Wood J."/>
        </authorList>
    </citation>
    <scope>NUCLEOTIDE SEQUENCE [LARGE SCALE GENOMIC DNA]</scope>
    <source>
        <strain evidence="21">Brown Norway</strain>
    </source>
</reference>
<dbReference type="InterPro" id="IPR001346">
    <property type="entry name" value="Interferon_reg_fact_DNA-bd_dom"/>
</dbReference>
<keyword evidence="6" id="KW-0597">Phosphoprotein</keyword>
<dbReference type="InterPro" id="IPR036388">
    <property type="entry name" value="WH-like_DNA-bd_sf"/>
</dbReference>
<dbReference type="GO" id="GO:0060340">
    <property type="term" value="P:positive regulation of type I interferon-mediated signaling pathway"/>
    <property type="evidence" value="ECO:0000266"/>
    <property type="project" value="RGD"/>
</dbReference>
<dbReference type="GO" id="GO:0032728">
    <property type="term" value="P:positive regulation of interferon-beta production"/>
    <property type="evidence" value="ECO:0000266"/>
    <property type="project" value="RGD"/>
</dbReference>
<dbReference type="Pfam" id="PF10401">
    <property type="entry name" value="IRF-3"/>
    <property type="match status" value="1"/>
</dbReference>
<evidence type="ECO:0000256" key="11">
    <source>
        <dbReference type="ARBA" id="ARBA00023015"/>
    </source>
</evidence>
<dbReference type="Reactome" id="R-RNO-3270619">
    <property type="pathway name" value="IRF3-mediated induction of type I IFN"/>
</dbReference>
<dbReference type="GO" id="GO:0003700">
    <property type="term" value="F:DNA-binding transcription factor activity"/>
    <property type="evidence" value="ECO:0000266"/>
    <property type="project" value="RGD"/>
</dbReference>
<keyword evidence="4" id="KW-0963">Cytoplasm</keyword>
<keyword evidence="12" id="KW-0051">Antiviral defense</keyword>
<dbReference type="GO" id="GO:0035666">
    <property type="term" value="P:TRIF-dependent toll-like receptor signaling pathway"/>
    <property type="evidence" value="ECO:0000266"/>
    <property type="project" value="RGD"/>
</dbReference>
<dbReference type="GO" id="GO:0005829">
    <property type="term" value="C:cytosol"/>
    <property type="evidence" value="ECO:0000266"/>
    <property type="project" value="RGD"/>
</dbReference>
<dbReference type="GO" id="GO:0000785">
    <property type="term" value="C:chromatin"/>
    <property type="evidence" value="ECO:0000266"/>
    <property type="project" value="RGD"/>
</dbReference>
<keyword evidence="15" id="KW-0010">Activator</keyword>
<evidence type="ECO:0000313" key="22">
    <source>
        <dbReference type="Proteomes" id="UP000002494"/>
    </source>
</evidence>
<dbReference type="GO" id="GO:0071222">
    <property type="term" value="P:cellular response to lipopolysaccharide"/>
    <property type="evidence" value="ECO:0000266"/>
    <property type="project" value="RGD"/>
</dbReference>
<dbReference type="Reactome" id="R-RNO-933541">
    <property type="pathway name" value="TRAF6 mediated IRF7 activation"/>
</dbReference>
<evidence type="ECO:0000256" key="8">
    <source>
        <dbReference type="ARBA" id="ARBA00022843"/>
    </source>
</evidence>
<dbReference type="GO" id="GO:0042802">
    <property type="term" value="F:identical protein binding"/>
    <property type="evidence" value="ECO:0000266"/>
    <property type="project" value="RGD"/>
</dbReference>
<evidence type="ECO:0000256" key="10">
    <source>
        <dbReference type="ARBA" id="ARBA00022990"/>
    </source>
</evidence>
<keyword evidence="24" id="KW-1267">Proteomics identification</keyword>
<feature type="compositionally biased region" description="Polar residues" evidence="19">
    <location>
        <begin position="1"/>
        <end position="13"/>
    </location>
</feature>
<dbReference type="CTD" id="3661"/>
<dbReference type="InterPro" id="IPR019471">
    <property type="entry name" value="Interferon_reg_factor-3"/>
</dbReference>
<dbReference type="SUPFAM" id="SSF49879">
    <property type="entry name" value="SMAD/FHA domain"/>
    <property type="match status" value="1"/>
</dbReference>
<dbReference type="GO" id="GO:0043330">
    <property type="term" value="P:response to exogenous dsRNA"/>
    <property type="evidence" value="ECO:0000266"/>
    <property type="project" value="RGD"/>
</dbReference>
<dbReference type="AGR" id="RGD:1549774"/>
<dbReference type="GO" id="GO:0060337">
    <property type="term" value="P:type I interferon-mediated signaling pathway"/>
    <property type="evidence" value="ECO:0000266"/>
    <property type="project" value="RGD"/>
</dbReference>
<evidence type="ECO:0000256" key="13">
    <source>
        <dbReference type="ARBA" id="ARBA00023125"/>
    </source>
</evidence>
<dbReference type="GO" id="GO:0032481">
    <property type="term" value="P:positive regulation of type I interferon production"/>
    <property type="evidence" value="ECO:0000266"/>
    <property type="project" value="RGD"/>
</dbReference>
<dbReference type="GO" id="GO:1990837">
    <property type="term" value="F:sequence-specific double-stranded DNA binding"/>
    <property type="evidence" value="ECO:0000266"/>
    <property type="project" value="RGD"/>
</dbReference>
<dbReference type="Gene3D" id="1.10.10.10">
    <property type="entry name" value="Winged helix-like DNA-binding domain superfamily/Winged helix DNA-binding domain"/>
    <property type="match status" value="1"/>
</dbReference>
<dbReference type="FunFam" id="2.60.200.10:FF:000008">
    <property type="entry name" value="Interferon regulatory factor 3"/>
    <property type="match status" value="1"/>
</dbReference>
<keyword evidence="11" id="KW-0805">Transcription regulation</keyword>
<evidence type="ECO:0000256" key="4">
    <source>
        <dbReference type="ARBA" id="ARBA00022490"/>
    </source>
</evidence>
<evidence type="ECO:0000256" key="2">
    <source>
        <dbReference type="ARBA" id="ARBA00004173"/>
    </source>
</evidence>
<accession>F7EXX5</accession>
<evidence type="ECO:0000256" key="12">
    <source>
        <dbReference type="ARBA" id="ARBA00023118"/>
    </source>
</evidence>
<dbReference type="GO" id="GO:0009617">
    <property type="term" value="P:response to bacterium"/>
    <property type="evidence" value="ECO:0000266"/>
    <property type="project" value="RGD"/>
</dbReference>
<dbReference type="GO" id="GO:0032496">
    <property type="term" value="P:response to lipopolysaccharide"/>
    <property type="evidence" value="ECO:0000266"/>
    <property type="project" value="RGD"/>
</dbReference>
<dbReference type="GO" id="GO:0034142">
    <property type="term" value="P:toll-like receptor 4 signaling pathway"/>
    <property type="evidence" value="ECO:0000266"/>
    <property type="project" value="RGD"/>
</dbReference>
<dbReference type="GO" id="GO:0005634">
    <property type="term" value="C:nucleus"/>
    <property type="evidence" value="ECO:0000266"/>
    <property type="project" value="RGD"/>
</dbReference>
<dbReference type="GO" id="GO:0051607">
    <property type="term" value="P:defense response to virus"/>
    <property type="evidence" value="ECO:0000266"/>
    <property type="project" value="RGD"/>
</dbReference>
<dbReference type="PANTHER" id="PTHR11949:SF1">
    <property type="entry name" value="INTERFERON REGULATORY FACTOR 3"/>
    <property type="match status" value="1"/>
</dbReference>
<dbReference type="Reactome" id="R-RNO-3134973">
    <property type="pathway name" value="LRR FLII-interacting protein 1 (LRRFIP1) activates type I IFN production"/>
</dbReference>
<reference evidence="21" key="3">
    <citation type="submission" date="2025-09" db="UniProtKB">
        <authorList>
            <consortium name="Ensembl"/>
        </authorList>
    </citation>
    <scope>IDENTIFICATION</scope>
    <source>
        <strain evidence="21">Brown Norway</strain>
    </source>
</reference>
<dbReference type="SMART" id="SM00348">
    <property type="entry name" value="IRF"/>
    <property type="match status" value="1"/>
</dbReference>
<dbReference type="FunFam" id="1.10.10.10:FF:000263">
    <property type="entry name" value="Interferon regulatory factor 3"/>
    <property type="match status" value="1"/>
</dbReference>
<dbReference type="GO" id="GO:0042803">
    <property type="term" value="F:protein homodimerization activity"/>
    <property type="evidence" value="ECO:0000266"/>
    <property type="project" value="RGD"/>
</dbReference>
<evidence type="ECO:0000256" key="14">
    <source>
        <dbReference type="ARBA" id="ARBA00023128"/>
    </source>
</evidence>
<dbReference type="GO" id="GO:0045893">
    <property type="term" value="P:positive regulation of DNA-templated transcription"/>
    <property type="evidence" value="ECO:0000266"/>
    <property type="project" value="RGD"/>
</dbReference>
<dbReference type="GO" id="GO:0001216">
    <property type="term" value="F:DNA-binding transcription activator activity"/>
    <property type="evidence" value="ECO:0000266"/>
    <property type="project" value="RGD"/>
</dbReference>
<dbReference type="GO" id="GO:0098586">
    <property type="term" value="P:cellular response to virus"/>
    <property type="evidence" value="ECO:0000266"/>
    <property type="project" value="RGD"/>
</dbReference>
<dbReference type="PANTHER" id="PTHR11949">
    <property type="entry name" value="INTERFERON REGULATORY FACTOR"/>
    <property type="match status" value="1"/>
</dbReference>
<evidence type="ECO:0000256" key="18">
    <source>
        <dbReference type="ARBA" id="ARBA00067348"/>
    </source>
</evidence>
<proteinExistence type="evidence at protein level"/>
<name>F7EXX5_RAT</name>
<evidence type="ECO:0000256" key="5">
    <source>
        <dbReference type="ARBA" id="ARBA00022499"/>
    </source>
</evidence>
<dbReference type="HOGENOM" id="CLU_031544_2_0_1"/>
<dbReference type="GO" id="GO:0097300">
    <property type="term" value="P:programmed necrotic cell death"/>
    <property type="evidence" value="ECO:0000266"/>
    <property type="project" value="RGD"/>
</dbReference>
<dbReference type="Reactome" id="R-RNO-936440">
    <property type="pathway name" value="Negative regulators of DDX58/IFIH1 signaling"/>
</dbReference>
<feature type="domain" description="IRF tryptophan pentad repeat" evidence="20">
    <location>
        <begin position="50"/>
        <end position="156"/>
    </location>
</feature>
<evidence type="ECO:0000256" key="6">
    <source>
        <dbReference type="ARBA" id="ARBA00022553"/>
    </source>
</evidence>
<dbReference type="Reactome" id="R-RNO-9013973">
    <property type="pathway name" value="TICAM1-dependent activation of IRF3/IRF7"/>
</dbReference>
<dbReference type="GO" id="GO:0000978">
    <property type="term" value="F:RNA polymerase II cis-regulatory region sequence-specific DNA binding"/>
    <property type="evidence" value="ECO:0000266"/>
    <property type="project" value="RGD"/>
</dbReference>
<dbReference type="Reactome" id="R-RNO-3134975">
    <property type="pathway name" value="Regulation of innate immune responses to cytosolic DNA"/>
</dbReference>
<dbReference type="Gene3D" id="2.60.200.10">
    <property type="match status" value="1"/>
</dbReference>
<organism evidence="21 22">
    <name type="scientific">Rattus norvegicus</name>
    <name type="common">Rat</name>
    <dbReference type="NCBI Taxonomy" id="10116"/>
    <lineage>
        <taxon>Eukaryota</taxon>
        <taxon>Metazoa</taxon>
        <taxon>Chordata</taxon>
        <taxon>Craniata</taxon>
        <taxon>Vertebrata</taxon>
        <taxon>Euteleostomi</taxon>
        <taxon>Mammalia</taxon>
        <taxon>Eutheria</taxon>
        <taxon>Euarchontoglires</taxon>
        <taxon>Glires</taxon>
        <taxon>Rodentia</taxon>
        <taxon>Myomorpha</taxon>
        <taxon>Muroidea</taxon>
        <taxon>Muridae</taxon>
        <taxon>Murinae</taxon>
        <taxon>Rattus</taxon>
    </lineage>
</organism>
<dbReference type="GO" id="GO:0002376">
    <property type="term" value="P:immune system process"/>
    <property type="evidence" value="ECO:0000318"/>
    <property type="project" value="GO_Central"/>
</dbReference>
<gene>
    <name evidence="21 23" type="primary">Irf3</name>
</gene>
<dbReference type="InterPro" id="IPR019817">
    <property type="entry name" value="Interferon_reg_fac_CS"/>
</dbReference>
<evidence type="ECO:0000256" key="17">
    <source>
        <dbReference type="ARBA" id="ARBA00023242"/>
    </source>
</evidence>
<dbReference type="FunCoup" id="F7EXX5">
    <property type="interactions" value="187"/>
</dbReference>
<dbReference type="GO" id="GO:0042981">
    <property type="term" value="P:regulation of apoptotic process"/>
    <property type="evidence" value="ECO:0000266"/>
    <property type="project" value="RGD"/>
</dbReference>